<feature type="region of interest" description="Disordered" evidence="2">
    <location>
        <begin position="356"/>
        <end position="394"/>
    </location>
</feature>
<comment type="caution">
    <text evidence="5">The sequence shown here is derived from an EMBL/GenBank/DDBJ whole genome shotgun (WGS) entry which is preliminary data.</text>
</comment>
<feature type="region of interest" description="Disordered" evidence="2">
    <location>
        <begin position="440"/>
        <end position="649"/>
    </location>
</feature>
<feature type="coiled-coil region" evidence="1">
    <location>
        <begin position="192"/>
        <end position="247"/>
    </location>
</feature>
<feature type="compositionally biased region" description="Basic and acidic residues" evidence="2">
    <location>
        <begin position="548"/>
        <end position="567"/>
    </location>
</feature>
<feature type="compositionally biased region" description="Polar residues" evidence="2">
    <location>
        <begin position="509"/>
        <end position="520"/>
    </location>
</feature>
<protein>
    <submittedName>
        <fullName evidence="5">MSP (Major sperm protein) domain family protein</fullName>
    </submittedName>
</protein>
<dbReference type="AlphaFoldDB" id="A0A504XTE7"/>
<reference evidence="6" key="1">
    <citation type="submission" date="2019-02" db="EMBL/GenBank/DDBJ databases">
        <title>FDA dAtabase for Regulatory Grade micrObial Sequences (FDA-ARGOS): Supporting development and validation of Infectious Disease Dx tests.</title>
        <authorList>
            <person name="Duncan R."/>
            <person name="Fisher C."/>
            <person name="Tallon L."/>
            <person name="Sadzewicz L."/>
            <person name="Sengamalay N."/>
            <person name="Ott S."/>
            <person name="Godinez A."/>
            <person name="Nagaraj S."/>
            <person name="Vavikolanu K."/>
            <person name="Nadendla S."/>
            <person name="Aluvathingal J."/>
            <person name="Sichtig H."/>
        </authorList>
    </citation>
    <scope>NUCLEOTIDE SEQUENCE [LARGE SCALE GENOMIC DNA]</scope>
    <source>
        <strain evidence="6">FDAARGOS_361</strain>
    </source>
</reference>
<feature type="coiled-coil region" evidence="1">
    <location>
        <begin position="275"/>
        <end position="323"/>
    </location>
</feature>
<feature type="compositionally biased region" description="Basic residues" evidence="2">
    <location>
        <begin position="366"/>
        <end position="375"/>
    </location>
</feature>
<feature type="region of interest" description="Disordered" evidence="2">
    <location>
        <begin position="1073"/>
        <end position="1121"/>
    </location>
</feature>
<evidence type="ECO:0000313" key="6">
    <source>
        <dbReference type="Proteomes" id="UP000318447"/>
    </source>
</evidence>
<evidence type="ECO:0000256" key="1">
    <source>
        <dbReference type="SAM" id="Coils"/>
    </source>
</evidence>
<feature type="region of interest" description="Disordered" evidence="2">
    <location>
        <begin position="661"/>
        <end position="692"/>
    </location>
</feature>
<keyword evidence="3" id="KW-0812">Transmembrane</keyword>
<organism evidence="5 6">
    <name type="scientific">Leishmania donovani</name>
    <dbReference type="NCBI Taxonomy" id="5661"/>
    <lineage>
        <taxon>Eukaryota</taxon>
        <taxon>Discoba</taxon>
        <taxon>Euglenozoa</taxon>
        <taxon>Kinetoplastea</taxon>
        <taxon>Metakinetoplastina</taxon>
        <taxon>Trypanosomatida</taxon>
        <taxon>Trypanosomatidae</taxon>
        <taxon>Leishmaniinae</taxon>
        <taxon>Leishmania</taxon>
    </lineage>
</organism>
<dbReference type="VEuPathDB" id="TriTrypDB:LdCL_170019300"/>
<gene>
    <name evidence="5" type="ORF">CGC21_4265</name>
</gene>
<feature type="domain" description="MSP" evidence="4">
    <location>
        <begin position="769"/>
        <end position="897"/>
    </location>
</feature>
<feature type="compositionally biased region" description="Low complexity" evidence="2">
    <location>
        <begin position="248"/>
        <end position="259"/>
    </location>
</feature>
<dbReference type="InterPro" id="IPR008962">
    <property type="entry name" value="PapD-like_sf"/>
</dbReference>
<feature type="region of interest" description="Disordered" evidence="2">
    <location>
        <begin position="248"/>
        <end position="272"/>
    </location>
</feature>
<dbReference type="VEuPathDB" id="TriTrypDB:LDHU3_17.1810"/>
<feature type="region of interest" description="Disordered" evidence="2">
    <location>
        <begin position="1160"/>
        <end position="1192"/>
    </location>
</feature>
<dbReference type="VEuPathDB" id="TriTrypDB:LDHU3_17.1820"/>
<keyword evidence="3" id="KW-0472">Membrane</keyword>
<sequence>MSRRTFFEGMRQEARDRGGYDSGGSCCSAADPSDAGRATAAAAAKRGAPDSDYGEVLSPSEWWKHRHRDDVARRHLDEEHDAHHLHAHPRLSPDAGFKFGHDDAPFSQNSSFTTAAAASAARRQSATDRARRTSCSVSSIADLYRHADRSASAPRRFSLGRSSSTQSRKYIDSTLSSAVHRAGARQDRCGSITRVEASLVALQVELAAEKRNNIEAEHHITTLNREVKRLREENARLSREVAVAATAAHGASAPPHSVAPGGGADGAGAAFSSSTAQANSDAVTAEKRIEVLEARLGELSRNMETKLRELDTKDERIRLLEHKLADQLLLYSGMSYMGEVSTNPPQALQPAMMVRHNSATASTHQQQRRPSRTRQKGSERVSSVGAHASPSRLYWQAQAPDTTLAGPKVSAIRSVSVHNLHVGQSDNGGSAGPRLISREQASSTCNHVRHSDDAGAWGEGAPTDAGPQPSAFLLRESQPDARVNRPLSATRDLRQQTPRTSSLRRRPYSTASQPGSSDLSAGTRPAARTHSSVRRRYSRDAFGSAGHADGDAAGRRASGLEKAHPPDRSGSASAPRRPSVQRRTSTSSLRSARTVTRADSQRASSRRNSAASPARRNSGNITIGSHPMRLSVGASAGGDARFPSPGSPACGRAQSIFLSNGSTARRGSATRSVAQQSVRSGTSTRSRPQITYSADNESATIKGSTTTVVFRSGNATNAGAHSYYRGNSYARDGAPLLPSRLTASGPVVAPGDARTGAARRHGAAKAHPQIKIEPSCLVFPPPHFGRCIQNAISIYNVSKQPCVFKLRSQNPERYVAKPHVAIVAPESATRSFVTLRDMNTLGMKNLPEGTQDRFRFSLKLYDPMTVDPSLSPKDLWNLLTARGDKVDHEQDLIAYFTKRDTPVGGLVTFFPPTYIPVIPPAVPKAAPPPNSATAPTSAHTSSSTDKRVFNRDGSAVAQRKRAVDAAGGGAASRFLAASDAVKEWAKAAATTHGLWLGVFAVALIVLSVAVVTSHMWVAGDAAAGRVQATAASGRLALQEHPTQASRADYTAPVEPLPHHAEPVAHYAVPAAEPVQAQQHQQHHGEHPNSQPEAASPIVDPPYEHHEAPPAQEEAHHQRHEEYWRHPEVPVEPTVAEPVHGTQAEQVAPQEQQWQEPTFDYAQQQQESHSEQNRYQEGPYAPPTTNLDTRGSRTGLADQHAYGVEGPVLLLDGGALPAPNGTRTDALTLPNPLMPSVNIAVPFSVITEPLELERAMLGH</sequence>
<dbReference type="EMBL" id="RHLC01000030">
    <property type="protein sequence ID" value="TPP51754.1"/>
    <property type="molecule type" value="Genomic_DNA"/>
</dbReference>
<proteinExistence type="predicted"/>
<evidence type="ECO:0000256" key="2">
    <source>
        <dbReference type="SAM" id="MobiDB-lite"/>
    </source>
</evidence>
<dbReference type="VEuPathDB" id="TriTrypDB:LdBPK_171310.1"/>
<feature type="compositionally biased region" description="Low complexity" evidence="2">
    <location>
        <begin position="568"/>
        <end position="618"/>
    </location>
</feature>
<feature type="compositionally biased region" description="Low complexity" evidence="2">
    <location>
        <begin position="931"/>
        <end position="943"/>
    </location>
</feature>
<feature type="compositionally biased region" description="Low complexity" evidence="2">
    <location>
        <begin position="29"/>
        <end position="46"/>
    </location>
</feature>
<feature type="transmembrane region" description="Helical" evidence="3">
    <location>
        <begin position="994"/>
        <end position="1017"/>
    </location>
</feature>
<feature type="region of interest" description="Disordered" evidence="2">
    <location>
        <begin position="925"/>
        <end position="953"/>
    </location>
</feature>
<dbReference type="Gene3D" id="2.60.40.10">
    <property type="entry name" value="Immunoglobulins"/>
    <property type="match status" value="1"/>
</dbReference>
<keyword evidence="3" id="KW-1133">Transmembrane helix</keyword>
<dbReference type="VEuPathDB" id="TriTrypDB:LdBPK_171300.1"/>
<dbReference type="SUPFAM" id="SSF49354">
    <property type="entry name" value="PapD-like"/>
    <property type="match status" value="1"/>
</dbReference>
<feature type="region of interest" description="Disordered" evidence="2">
    <location>
        <begin position="1"/>
        <end position="55"/>
    </location>
</feature>
<evidence type="ECO:0000259" key="4">
    <source>
        <dbReference type="PROSITE" id="PS50202"/>
    </source>
</evidence>
<dbReference type="PROSITE" id="PS50202">
    <property type="entry name" value="MSP"/>
    <property type="match status" value="1"/>
</dbReference>
<feature type="compositionally biased region" description="Basic and acidic residues" evidence="2">
    <location>
        <begin position="10"/>
        <end position="19"/>
    </location>
</feature>
<keyword evidence="1" id="KW-0175">Coiled coil</keyword>
<feature type="compositionally biased region" description="Basic and acidic residues" evidence="2">
    <location>
        <begin position="1101"/>
        <end position="1121"/>
    </location>
</feature>
<evidence type="ECO:0000313" key="5">
    <source>
        <dbReference type="EMBL" id="TPP51754.1"/>
    </source>
</evidence>
<dbReference type="InterPro" id="IPR000535">
    <property type="entry name" value="MSP_dom"/>
</dbReference>
<dbReference type="VEuPathDB" id="TriTrypDB:LdCL_170019200"/>
<dbReference type="Pfam" id="PF00635">
    <property type="entry name" value="Motile_Sperm"/>
    <property type="match status" value="1"/>
</dbReference>
<accession>A0A504XTE7</accession>
<dbReference type="Proteomes" id="UP000318447">
    <property type="component" value="Unassembled WGS sequence"/>
</dbReference>
<name>A0A504XTE7_LEIDO</name>
<dbReference type="InterPro" id="IPR013783">
    <property type="entry name" value="Ig-like_fold"/>
</dbReference>
<evidence type="ECO:0000256" key="3">
    <source>
        <dbReference type="SAM" id="Phobius"/>
    </source>
</evidence>